<proteinExistence type="predicted"/>
<protein>
    <submittedName>
        <fullName evidence="3">M81 family metallopeptidase</fullName>
    </submittedName>
</protein>
<reference evidence="3 4" key="1">
    <citation type="submission" date="2020-03" db="EMBL/GenBank/DDBJ databases">
        <title>WGS of the type strain of Planosporangium spp.</title>
        <authorList>
            <person name="Thawai C."/>
        </authorList>
    </citation>
    <scope>NUCLEOTIDE SEQUENCE [LARGE SCALE GENOMIC DNA]</scope>
    <source>
        <strain evidence="3 4">TBRC 5610</strain>
    </source>
</reference>
<feature type="domain" description="Microcystin LR degradation protein MlrC C-terminal" evidence="1">
    <location>
        <begin position="299"/>
        <end position="473"/>
    </location>
</feature>
<evidence type="ECO:0000259" key="2">
    <source>
        <dbReference type="Pfam" id="PF07364"/>
    </source>
</evidence>
<evidence type="ECO:0000313" key="4">
    <source>
        <dbReference type="Proteomes" id="UP000722989"/>
    </source>
</evidence>
<feature type="domain" description="Microcystin LR degradation protein MlrC N-terminal" evidence="2">
    <location>
        <begin position="2"/>
        <end position="290"/>
    </location>
</feature>
<dbReference type="EMBL" id="JAATVY010000023">
    <property type="protein sequence ID" value="NJC72920.1"/>
    <property type="molecule type" value="Genomic_DNA"/>
</dbReference>
<dbReference type="Proteomes" id="UP000722989">
    <property type="component" value="Unassembled WGS sequence"/>
</dbReference>
<name>A0ABX0Y667_9ACTN</name>
<gene>
    <name evidence="3" type="ORF">HC031_24850</name>
</gene>
<comment type="caution">
    <text evidence="3">The sequence shown here is derived from an EMBL/GenBank/DDBJ whole genome shotgun (WGS) entry which is preliminary data.</text>
</comment>
<dbReference type="Pfam" id="PF07171">
    <property type="entry name" value="MlrC_C"/>
    <property type="match status" value="1"/>
</dbReference>
<dbReference type="RefSeq" id="WP_167927831.1">
    <property type="nucleotide sequence ID" value="NZ_JAATVY010000023.1"/>
</dbReference>
<dbReference type="InterPro" id="IPR010799">
    <property type="entry name" value="MlrC_C"/>
</dbReference>
<evidence type="ECO:0000313" key="3">
    <source>
        <dbReference type="EMBL" id="NJC72920.1"/>
    </source>
</evidence>
<keyword evidence="4" id="KW-1185">Reference proteome</keyword>
<evidence type="ECO:0000259" key="1">
    <source>
        <dbReference type="Pfam" id="PF07171"/>
    </source>
</evidence>
<dbReference type="Pfam" id="PF07364">
    <property type="entry name" value="DUF1485"/>
    <property type="match status" value="1"/>
</dbReference>
<organism evidence="3 4">
    <name type="scientific">Planosporangium thailandense</name>
    <dbReference type="NCBI Taxonomy" id="765197"/>
    <lineage>
        <taxon>Bacteria</taxon>
        <taxon>Bacillati</taxon>
        <taxon>Actinomycetota</taxon>
        <taxon>Actinomycetes</taxon>
        <taxon>Micromonosporales</taxon>
        <taxon>Micromonosporaceae</taxon>
        <taxon>Planosporangium</taxon>
    </lineage>
</organism>
<dbReference type="InterPro" id="IPR015995">
    <property type="entry name" value="MlrC_N"/>
</dbReference>
<sequence length="488" mass="52632">MRIAVAYIGQESDTFNPTPATMESFEAFGLLYSEQLNSLVGIGPVGGFFDAVHNSGRDVEVVPLVKAWAVAGGRITEQTLDTLTRDFTERLAAAGDLDGFAFLMHGACAAAGEDDVEGHMLAAAREVVGDSLPIVVGLDHHANITERMVALSTAIIGHRTQPHDPFETGRLTGGLLLRTVAGEVAPVMAWRKLRLLSHQEQYLTTRGPMKVWFDRARDLENNEGILSVSPFPMQPWLDVEQGGWSVVVVTDNDAALAEARAEEMAELAWSMREEFQVRTSVEPSEAVAKATAHDGLVILSDTGDSVFGGAGGDSNVLLTEILRDGGPKTILPLVDPPAARTLVAAGPGATVEVDLGGVVTRWYEPCRVSVVVRQVEADLVLQLQDSRNDQARHGATAVVDAGPATIVVSELPGVGGNYPALYEHFGIDPRDYSAVVLKTASNFQWFAGLTTEVIRVDSHGPTQSDMRSLPWERVPRPIYPLDAIEDWR</sequence>
<accession>A0ABX0Y667</accession>